<dbReference type="Gene3D" id="2.30.42.10">
    <property type="match status" value="1"/>
</dbReference>
<evidence type="ECO:0000313" key="14">
    <source>
        <dbReference type="Proteomes" id="UP000184404"/>
    </source>
</evidence>
<dbReference type="EMBL" id="FQUG01000004">
    <property type="protein sequence ID" value="SHE76637.1"/>
    <property type="molecule type" value="Genomic_DNA"/>
</dbReference>
<dbReference type="GO" id="GO:0004222">
    <property type="term" value="F:metalloendopeptidase activity"/>
    <property type="evidence" value="ECO:0007669"/>
    <property type="project" value="InterPro"/>
</dbReference>
<keyword evidence="6 11" id="KW-0378">Hydrolase</keyword>
<feature type="transmembrane region" description="Helical" evidence="11">
    <location>
        <begin position="265"/>
        <end position="287"/>
    </location>
</feature>
<evidence type="ECO:0000256" key="10">
    <source>
        <dbReference type="ARBA" id="ARBA00023136"/>
    </source>
</evidence>
<evidence type="ECO:0000256" key="2">
    <source>
        <dbReference type="ARBA" id="ARBA00004141"/>
    </source>
</evidence>
<dbReference type="AlphaFoldDB" id="A0A1M4W606"/>
<evidence type="ECO:0000256" key="6">
    <source>
        <dbReference type="ARBA" id="ARBA00022801"/>
    </source>
</evidence>
<reference evidence="13 14" key="1">
    <citation type="submission" date="2016-11" db="EMBL/GenBank/DDBJ databases">
        <authorList>
            <person name="Jaros S."/>
            <person name="Januszkiewicz K."/>
            <person name="Wedrychowicz H."/>
        </authorList>
    </citation>
    <scope>NUCLEOTIDE SEQUENCE [LARGE SCALE GENOMIC DNA]</scope>
    <source>
        <strain evidence="13 14">DSM 10502</strain>
    </source>
</reference>
<keyword evidence="10 11" id="KW-0472">Membrane</keyword>
<evidence type="ECO:0000256" key="3">
    <source>
        <dbReference type="ARBA" id="ARBA00007931"/>
    </source>
</evidence>
<gene>
    <name evidence="13" type="ORF">SAMN02745190_01112</name>
</gene>
<dbReference type="PANTHER" id="PTHR42837">
    <property type="entry name" value="REGULATOR OF SIGMA-E PROTEASE RSEP"/>
    <property type="match status" value="1"/>
</dbReference>
<dbReference type="Pfam" id="PF02163">
    <property type="entry name" value="Peptidase_M50"/>
    <property type="match status" value="1"/>
</dbReference>
<keyword evidence="8 11" id="KW-1133">Transmembrane helix</keyword>
<accession>A0A1M4W606</accession>
<dbReference type="SUPFAM" id="SSF50156">
    <property type="entry name" value="PDZ domain-like"/>
    <property type="match status" value="1"/>
</dbReference>
<keyword evidence="11" id="KW-0479">Metal-binding</keyword>
<dbReference type="InterPro" id="IPR004387">
    <property type="entry name" value="Pept_M50_Zn"/>
</dbReference>
<dbReference type="STRING" id="1123243.SAMN02745190_01112"/>
<dbReference type="OrthoDB" id="9782003at2"/>
<comment type="subcellular location">
    <subcellularLocation>
        <location evidence="2">Membrane</location>
        <topology evidence="2">Multi-pass membrane protein</topology>
    </subcellularLocation>
</comment>
<sequence>MVYTIAASILVFGFLVLFHELGHFALAKWTGMRVDEFAIGFGPRIWSKKYGETEYSIRCIPLGGFNDIAGMNPADNDAGDRGYCAKPVWKRMLTILAGPGMNLILPIFIFAVIFFSVGVSTPSTRPELGDILPDKPAAMSGLKKGDTIRRINDVEIHEWSDIVREILANGQKSMTVDYVRDGKEYQTTMVPEYDKQNNRPVVGIMSSSDIRQPGLFEAVYLAVYKNGVIIYEMLNGLVKIFSGSAAAELAGPIGVMQMTGEVAQIGFVPLLHFAAVLSLNLGIINLLPVPALDGGHFVTLIIEALRGKPLGDKALHYTQMVGITLLIALMLFATKNDIVRIFFAG</sequence>
<feature type="domain" description="Peptidase M50" evidence="12">
    <location>
        <begin position="9"/>
        <end position="329"/>
    </location>
</feature>
<evidence type="ECO:0000256" key="5">
    <source>
        <dbReference type="ARBA" id="ARBA00022692"/>
    </source>
</evidence>
<keyword evidence="4 13" id="KW-0645">Protease</keyword>
<keyword evidence="7 11" id="KW-0862">Zinc</keyword>
<dbReference type="InterPro" id="IPR008915">
    <property type="entry name" value="Peptidase_M50"/>
</dbReference>
<evidence type="ECO:0000256" key="9">
    <source>
        <dbReference type="ARBA" id="ARBA00023049"/>
    </source>
</evidence>
<evidence type="ECO:0000256" key="7">
    <source>
        <dbReference type="ARBA" id="ARBA00022833"/>
    </source>
</evidence>
<dbReference type="GO" id="GO:0016020">
    <property type="term" value="C:membrane"/>
    <property type="evidence" value="ECO:0007669"/>
    <property type="project" value="UniProtKB-SubCell"/>
</dbReference>
<evidence type="ECO:0000256" key="11">
    <source>
        <dbReference type="RuleBase" id="RU362031"/>
    </source>
</evidence>
<name>A0A1M4W606_9FIRM</name>
<evidence type="ECO:0000259" key="12">
    <source>
        <dbReference type="Pfam" id="PF02163"/>
    </source>
</evidence>
<evidence type="ECO:0000313" key="13">
    <source>
        <dbReference type="EMBL" id="SHE76637.1"/>
    </source>
</evidence>
<dbReference type="CDD" id="cd06163">
    <property type="entry name" value="S2P-M50_PDZ_RseP-like"/>
    <property type="match status" value="1"/>
</dbReference>
<dbReference type="EC" id="3.4.24.-" evidence="11"/>
<evidence type="ECO:0000256" key="8">
    <source>
        <dbReference type="ARBA" id="ARBA00022989"/>
    </source>
</evidence>
<proteinExistence type="inferred from homology"/>
<dbReference type="RefSeq" id="WP_072935196.1">
    <property type="nucleotide sequence ID" value="NZ_FQUG01000004.1"/>
</dbReference>
<dbReference type="NCBIfam" id="TIGR00054">
    <property type="entry name" value="RIP metalloprotease RseP"/>
    <property type="match status" value="1"/>
</dbReference>
<dbReference type="InterPro" id="IPR036034">
    <property type="entry name" value="PDZ_sf"/>
</dbReference>
<dbReference type="GO" id="GO:0006508">
    <property type="term" value="P:proteolysis"/>
    <property type="evidence" value="ECO:0007669"/>
    <property type="project" value="UniProtKB-KW"/>
</dbReference>
<feature type="transmembrane region" description="Helical" evidence="11">
    <location>
        <begin position="314"/>
        <end position="333"/>
    </location>
</feature>
<comment type="cofactor">
    <cofactor evidence="1 11">
        <name>Zn(2+)</name>
        <dbReference type="ChEBI" id="CHEBI:29105"/>
    </cofactor>
</comment>
<dbReference type="GO" id="GO:0046872">
    <property type="term" value="F:metal ion binding"/>
    <property type="evidence" value="ECO:0007669"/>
    <property type="project" value="UniProtKB-KW"/>
</dbReference>
<dbReference type="PANTHER" id="PTHR42837:SF2">
    <property type="entry name" value="MEMBRANE METALLOPROTEASE ARASP2, CHLOROPLASTIC-RELATED"/>
    <property type="match status" value="1"/>
</dbReference>
<keyword evidence="14" id="KW-1185">Reference proteome</keyword>
<dbReference type="CDD" id="cd23081">
    <property type="entry name" value="cpPDZ_EcRseP-like"/>
    <property type="match status" value="1"/>
</dbReference>
<evidence type="ECO:0000256" key="4">
    <source>
        <dbReference type="ARBA" id="ARBA00022670"/>
    </source>
</evidence>
<keyword evidence="5 11" id="KW-0812">Transmembrane</keyword>
<comment type="similarity">
    <text evidence="3 11">Belongs to the peptidase M50B family.</text>
</comment>
<feature type="transmembrane region" description="Helical" evidence="11">
    <location>
        <begin position="95"/>
        <end position="117"/>
    </location>
</feature>
<protein>
    <recommendedName>
        <fullName evidence="11">Zinc metalloprotease</fullName>
        <ecNumber evidence="11">3.4.24.-</ecNumber>
    </recommendedName>
</protein>
<dbReference type="Proteomes" id="UP000184404">
    <property type="component" value="Unassembled WGS sequence"/>
</dbReference>
<keyword evidence="9 11" id="KW-0482">Metalloprotease</keyword>
<organism evidence="13 14">
    <name type="scientific">Schwartzia succinivorans DSM 10502</name>
    <dbReference type="NCBI Taxonomy" id="1123243"/>
    <lineage>
        <taxon>Bacteria</taxon>
        <taxon>Bacillati</taxon>
        <taxon>Bacillota</taxon>
        <taxon>Negativicutes</taxon>
        <taxon>Selenomonadales</taxon>
        <taxon>Selenomonadaceae</taxon>
        <taxon>Schwartzia</taxon>
    </lineage>
</organism>
<evidence type="ECO:0000256" key="1">
    <source>
        <dbReference type="ARBA" id="ARBA00001947"/>
    </source>
</evidence>